<evidence type="ECO:0000313" key="9">
    <source>
        <dbReference type="EMBL" id="KAF9696097.1"/>
    </source>
</evidence>
<feature type="transmembrane region" description="Helical" evidence="7">
    <location>
        <begin position="239"/>
        <end position="266"/>
    </location>
</feature>
<dbReference type="OrthoDB" id="413079at2759"/>
<reference evidence="9" key="1">
    <citation type="submission" date="2018-12" db="EMBL/GenBank/DDBJ databases">
        <authorList>
            <person name="Syme R.A."/>
            <person name="Farfan-Caceres L."/>
            <person name="Lichtenzveig J."/>
        </authorList>
    </citation>
    <scope>NUCLEOTIDE SEQUENCE</scope>
    <source>
        <strain evidence="9">Al4</strain>
    </source>
</reference>
<evidence type="ECO:0000256" key="6">
    <source>
        <dbReference type="ARBA" id="ARBA00023136"/>
    </source>
</evidence>
<dbReference type="PANTHER" id="PTHR23514">
    <property type="entry name" value="BYPASS OF STOP CODON PROTEIN 6"/>
    <property type="match status" value="1"/>
</dbReference>
<comment type="caution">
    <text evidence="9">The sequence shown here is derived from an EMBL/GenBank/DDBJ whole genome shotgun (WGS) entry which is preliminary data.</text>
</comment>
<dbReference type="Pfam" id="PF07690">
    <property type="entry name" value="MFS_1"/>
    <property type="match status" value="1"/>
</dbReference>
<dbReference type="PANTHER" id="PTHR23514:SF3">
    <property type="entry name" value="BYPASS OF STOP CODON PROTEIN 6"/>
    <property type="match status" value="1"/>
</dbReference>
<feature type="transmembrane region" description="Helical" evidence="7">
    <location>
        <begin position="335"/>
        <end position="357"/>
    </location>
</feature>
<keyword evidence="4 7" id="KW-0812">Transmembrane</keyword>
<dbReference type="SUPFAM" id="SSF103473">
    <property type="entry name" value="MFS general substrate transporter"/>
    <property type="match status" value="1"/>
</dbReference>
<dbReference type="InterPro" id="IPR020846">
    <property type="entry name" value="MFS_dom"/>
</dbReference>
<keyword evidence="6 7" id="KW-0472">Membrane</keyword>
<name>A0A8H7MJP2_9PLEO</name>
<keyword evidence="3" id="KW-0813">Transport</keyword>
<reference evidence="9" key="2">
    <citation type="submission" date="2020-09" db="EMBL/GenBank/DDBJ databases">
        <title>Reference genome assembly for Australian Ascochyta lentis isolate Al4.</title>
        <authorList>
            <person name="Lee R.C."/>
            <person name="Farfan-Caceres L.M."/>
            <person name="Debler J.W."/>
            <person name="Williams A.H."/>
            <person name="Henares B.M."/>
        </authorList>
    </citation>
    <scope>NUCLEOTIDE SEQUENCE</scope>
    <source>
        <strain evidence="9">Al4</strain>
    </source>
</reference>
<feature type="transmembrane region" description="Helical" evidence="7">
    <location>
        <begin position="104"/>
        <end position="122"/>
    </location>
</feature>
<dbReference type="PROSITE" id="PS50850">
    <property type="entry name" value="MFS"/>
    <property type="match status" value="1"/>
</dbReference>
<evidence type="ECO:0000256" key="2">
    <source>
        <dbReference type="ARBA" id="ARBA00008335"/>
    </source>
</evidence>
<dbReference type="InterPro" id="IPR011701">
    <property type="entry name" value="MFS"/>
</dbReference>
<evidence type="ECO:0000256" key="5">
    <source>
        <dbReference type="ARBA" id="ARBA00022989"/>
    </source>
</evidence>
<comment type="similarity">
    <text evidence="2">Belongs to the major facilitator superfamily.</text>
</comment>
<evidence type="ECO:0000313" key="10">
    <source>
        <dbReference type="Proteomes" id="UP000651452"/>
    </source>
</evidence>
<feature type="transmembrane region" description="Helical" evidence="7">
    <location>
        <begin position="163"/>
        <end position="187"/>
    </location>
</feature>
<evidence type="ECO:0000259" key="8">
    <source>
        <dbReference type="PROSITE" id="PS50850"/>
    </source>
</evidence>
<feature type="transmembrane region" description="Helical" evidence="7">
    <location>
        <begin position="74"/>
        <end position="92"/>
    </location>
</feature>
<dbReference type="GO" id="GO:0022857">
    <property type="term" value="F:transmembrane transporter activity"/>
    <property type="evidence" value="ECO:0007669"/>
    <property type="project" value="InterPro"/>
</dbReference>
<dbReference type="Gene3D" id="1.20.1250.20">
    <property type="entry name" value="MFS general substrate transporter like domains"/>
    <property type="match status" value="2"/>
</dbReference>
<keyword evidence="10" id="KW-1185">Reference proteome</keyword>
<feature type="transmembrane region" description="Helical" evidence="7">
    <location>
        <begin position="128"/>
        <end position="151"/>
    </location>
</feature>
<evidence type="ECO:0000256" key="4">
    <source>
        <dbReference type="ARBA" id="ARBA00022692"/>
    </source>
</evidence>
<dbReference type="GO" id="GO:0016020">
    <property type="term" value="C:membrane"/>
    <property type="evidence" value="ECO:0007669"/>
    <property type="project" value="TreeGrafter"/>
</dbReference>
<gene>
    <name evidence="9" type="ORF">EKO04_006224</name>
</gene>
<protein>
    <recommendedName>
        <fullName evidence="8">Major facilitator superfamily (MFS) profile domain-containing protein</fullName>
    </recommendedName>
</protein>
<sequence length="436" mass="46075">MSTHLEEDAPLLSEHVTSIQADANDSQNGASKVSTHLAFKIVAATYSFATLGLFNSSIGALLPLIASHYDLSDLHVSLVFVVGPIGYIAAAQTSSVIHHHFGQFGIALIGPILQIIAAGLLASHWHFALALVGFAVQGLGTGLLDGSWCAWAGSMEKASTISGILHGSFSAGAALAPILVTLMTANGYDWFKWYYILGALSVVDALLLCTAFRNETALVHRQAHQSEETNSKAHLKEMLMFPATWCCAAYFLADVGVETAISGWVVSFMLRSRHATPYLAGLSSSGFWAGMAVGRLVLGPLTDKVGVRKATALYFILAISIEALFSILSNVVSSVVLMVFLGFVMGPLFPSGVIVLTQLLSKELHVAAVSFVASLGQVGGALLPFGIGAVVERLGIGVFRYAIVVQSILAMAIWVAFARLRSAGPSTLDRSSAHED</sequence>
<dbReference type="AlphaFoldDB" id="A0A8H7MJP2"/>
<accession>A0A8H7MJP2</accession>
<feature type="transmembrane region" description="Helical" evidence="7">
    <location>
        <begin position="310"/>
        <end position="329"/>
    </location>
</feature>
<dbReference type="InterPro" id="IPR051788">
    <property type="entry name" value="MFS_Transporter"/>
</dbReference>
<feature type="transmembrane region" description="Helical" evidence="7">
    <location>
        <begin position="364"/>
        <end position="387"/>
    </location>
</feature>
<feature type="transmembrane region" description="Helical" evidence="7">
    <location>
        <begin position="41"/>
        <end position="62"/>
    </location>
</feature>
<feature type="domain" description="Major facilitator superfamily (MFS) profile" evidence="8">
    <location>
        <begin position="40"/>
        <end position="421"/>
    </location>
</feature>
<feature type="transmembrane region" description="Helical" evidence="7">
    <location>
        <begin position="278"/>
        <end position="298"/>
    </location>
</feature>
<organism evidence="9 10">
    <name type="scientific">Ascochyta lentis</name>
    <dbReference type="NCBI Taxonomy" id="205686"/>
    <lineage>
        <taxon>Eukaryota</taxon>
        <taxon>Fungi</taxon>
        <taxon>Dikarya</taxon>
        <taxon>Ascomycota</taxon>
        <taxon>Pezizomycotina</taxon>
        <taxon>Dothideomycetes</taxon>
        <taxon>Pleosporomycetidae</taxon>
        <taxon>Pleosporales</taxon>
        <taxon>Pleosporineae</taxon>
        <taxon>Didymellaceae</taxon>
        <taxon>Ascochyta</taxon>
    </lineage>
</organism>
<evidence type="ECO:0000256" key="1">
    <source>
        <dbReference type="ARBA" id="ARBA00004127"/>
    </source>
</evidence>
<keyword evidence="5 7" id="KW-1133">Transmembrane helix</keyword>
<dbReference type="InterPro" id="IPR036259">
    <property type="entry name" value="MFS_trans_sf"/>
</dbReference>
<evidence type="ECO:0000256" key="3">
    <source>
        <dbReference type="ARBA" id="ARBA00022448"/>
    </source>
</evidence>
<comment type="subcellular location">
    <subcellularLocation>
        <location evidence="1">Endomembrane system</location>
        <topology evidence="1">Multi-pass membrane protein</topology>
    </subcellularLocation>
</comment>
<dbReference type="Proteomes" id="UP000651452">
    <property type="component" value="Unassembled WGS sequence"/>
</dbReference>
<dbReference type="GO" id="GO:0012505">
    <property type="term" value="C:endomembrane system"/>
    <property type="evidence" value="ECO:0007669"/>
    <property type="project" value="UniProtKB-SubCell"/>
</dbReference>
<feature type="transmembrane region" description="Helical" evidence="7">
    <location>
        <begin position="399"/>
        <end position="420"/>
    </location>
</feature>
<dbReference type="FunFam" id="1.20.1250.20:FF:000286">
    <property type="entry name" value="MFS efflux transporter"/>
    <property type="match status" value="1"/>
</dbReference>
<dbReference type="EMBL" id="RZGK01000010">
    <property type="protein sequence ID" value="KAF9696097.1"/>
    <property type="molecule type" value="Genomic_DNA"/>
</dbReference>
<feature type="transmembrane region" description="Helical" evidence="7">
    <location>
        <begin position="193"/>
        <end position="212"/>
    </location>
</feature>
<evidence type="ECO:0000256" key="7">
    <source>
        <dbReference type="SAM" id="Phobius"/>
    </source>
</evidence>
<proteinExistence type="inferred from homology"/>